<dbReference type="Proteomes" id="UP000005808">
    <property type="component" value="Unassembled WGS sequence"/>
</dbReference>
<comment type="similarity">
    <text evidence="1">Belongs to the UPF0065 (bug) family.</text>
</comment>
<feature type="signal peptide" evidence="2">
    <location>
        <begin position="1"/>
        <end position="22"/>
    </location>
</feature>
<dbReference type="CDD" id="cd07012">
    <property type="entry name" value="PBP2_Bug_TTT"/>
    <property type="match status" value="1"/>
</dbReference>
<name>H1S620_9BURK</name>
<dbReference type="PIRSF" id="PIRSF017082">
    <property type="entry name" value="YflP"/>
    <property type="match status" value="1"/>
</dbReference>
<dbReference type="EMBL" id="AHJE01000040">
    <property type="protein sequence ID" value="EHP42063.1"/>
    <property type="molecule type" value="Genomic_DNA"/>
</dbReference>
<evidence type="ECO:0000313" key="3">
    <source>
        <dbReference type="EMBL" id="EHP42063.1"/>
    </source>
</evidence>
<evidence type="ECO:0000256" key="1">
    <source>
        <dbReference type="ARBA" id="ARBA00006987"/>
    </source>
</evidence>
<dbReference type="Gene3D" id="3.40.190.10">
    <property type="entry name" value="Periplasmic binding protein-like II"/>
    <property type="match status" value="1"/>
</dbReference>
<dbReference type="AlphaFoldDB" id="H1S620"/>
<evidence type="ECO:0000256" key="2">
    <source>
        <dbReference type="SAM" id="SignalP"/>
    </source>
</evidence>
<comment type="caution">
    <text evidence="3">The sequence shown here is derived from an EMBL/GenBank/DDBJ whole genome shotgun (WGS) entry which is preliminary data.</text>
</comment>
<dbReference type="SUPFAM" id="SSF53850">
    <property type="entry name" value="Periplasmic binding protein-like II"/>
    <property type="match status" value="1"/>
</dbReference>
<dbReference type="OrthoDB" id="8678477at2"/>
<protein>
    <submittedName>
        <fullName evidence="3">Extra-cytoplasmic Solute Receptor</fullName>
    </submittedName>
</protein>
<accession>H1S620</accession>
<evidence type="ECO:0000313" key="4">
    <source>
        <dbReference type="Proteomes" id="UP000005808"/>
    </source>
</evidence>
<keyword evidence="2" id="KW-0732">Signal</keyword>
<dbReference type="Gene3D" id="3.40.190.150">
    <property type="entry name" value="Bordetella uptake gene, domain 1"/>
    <property type="match status" value="1"/>
</dbReference>
<organism evidence="3 4">
    <name type="scientific">Cupriavidus basilensis OR16</name>
    <dbReference type="NCBI Taxonomy" id="1127483"/>
    <lineage>
        <taxon>Bacteria</taxon>
        <taxon>Pseudomonadati</taxon>
        <taxon>Pseudomonadota</taxon>
        <taxon>Betaproteobacteria</taxon>
        <taxon>Burkholderiales</taxon>
        <taxon>Burkholderiaceae</taxon>
        <taxon>Cupriavidus</taxon>
    </lineage>
</organism>
<dbReference type="PATRIC" id="fig|1127483.3.peg.3331"/>
<dbReference type="InterPro" id="IPR005064">
    <property type="entry name" value="BUG"/>
</dbReference>
<feature type="chain" id="PRO_5003553562" evidence="2">
    <location>
        <begin position="23"/>
        <end position="324"/>
    </location>
</feature>
<keyword evidence="3" id="KW-0675">Receptor</keyword>
<sequence>MLKSLTTTLALAIAAGPASVNASGLPYPSRPITFVLPYPAGGASDSLTRAMAEEMGKKLGQPVIVENRPGAAGAIGTNYAAKAPADGYTVLVTLTQSILNNQLLFSKLPYDTRKDLAFISELFTGNVVLVVNQSLPVKNVKELLEYCAQNKGTYGSWGIGSYAHLAGSFLGQSRNLNLTHVPYKGEAPELQDIIGGQLTFAFGSIGGTRPFVAAGKLRALAVSGEQRMKGLPNVPTFAEAGLNGLEFKPNGSVVMMAPIATPAPILARLEQEARAAVDTPPVRARLQTYGLEPLGTDARRARENYDALYPVQERLIKLTGAKLD</sequence>
<dbReference type="PANTHER" id="PTHR42928:SF5">
    <property type="entry name" value="BLR1237 PROTEIN"/>
    <property type="match status" value="1"/>
</dbReference>
<gene>
    <name evidence="3" type="ORF">OR16_16597</name>
</gene>
<reference evidence="3 4" key="1">
    <citation type="journal article" date="2012" name="J. Bacteriol.">
        <title>De Novo Genome Project of Cupriavidus basilensis OR16.</title>
        <authorList>
            <person name="Cserhati M."/>
            <person name="Kriszt B."/>
            <person name="Szoboszlay S."/>
            <person name="Toth A."/>
            <person name="Szabo I."/>
            <person name="Tancsics A."/>
            <person name="Nagy I."/>
            <person name="Horvath B."/>
            <person name="Nagy I."/>
            <person name="Kukolya J."/>
        </authorList>
    </citation>
    <scope>NUCLEOTIDE SEQUENCE [LARGE SCALE GENOMIC DNA]</scope>
    <source>
        <strain evidence="3 4">OR16</strain>
    </source>
</reference>
<dbReference type="InterPro" id="IPR042100">
    <property type="entry name" value="Bug_dom1"/>
</dbReference>
<dbReference type="Pfam" id="PF03401">
    <property type="entry name" value="TctC"/>
    <property type="match status" value="1"/>
</dbReference>
<dbReference type="PANTHER" id="PTHR42928">
    <property type="entry name" value="TRICARBOXYLATE-BINDING PROTEIN"/>
    <property type="match status" value="1"/>
</dbReference>
<proteinExistence type="inferred from homology"/>